<dbReference type="AlphaFoldDB" id="D7DST8"/>
<protein>
    <recommendedName>
        <fullName evidence="3">Phosphoribosyl-ATP pyrophosphohydrolase</fullName>
    </recommendedName>
</protein>
<gene>
    <name evidence="1" type="ordered locus">Mvol_0538</name>
</gene>
<dbReference type="OrthoDB" id="313097at2157"/>
<sequence length="105" mass="12295">MKIQHNKLVRDNIIKIIEKDGKKASFHIASDEEYKIKLYEKLNEEIAEFKDNPCEEELADILEVIYSISKINNFDLETVEKVRKSKLLKNGGFEKKIILENVTEI</sequence>
<evidence type="ECO:0000313" key="1">
    <source>
        <dbReference type="EMBL" id="ADI36198.1"/>
    </source>
</evidence>
<dbReference type="CDD" id="cd11532">
    <property type="entry name" value="NTP-PPase_COG4997"/>
    <property type="match status" value="1"/>
</dbReference>
<dbReference type="SUPFAM" id="SSF101386">
    <property type="entry name" value="all-alpha NTP pyrophosphatases"/>
    <property type="match status" value="1"/>
</dbReference>
<organism evidence="1 2">
    <name type="scientific">Methanococcus voltae (strain ATCC BAA-1334 / A3)</name>
    <dbReference type="NCBI Taxonomy" id="456320"/>
    <lineage>
        <taxon>Archaea</taxon>
        <taxon>Methanobacteriati</taxon>
        <taxon>Methanobacteriota</taxon>
        <taxon>Methanomada group</taxon>
        <taxon>Methanococci</taxon>
        <taxon>Methanococcales</taxon>
        <taxon>Methanococcaceae</taxon>
        <taxon>Methanococcus</taxon>
    </lineage>
</organism>
<reference evidence="1 2" key="1">
    <citation type="submission" date="2010-05" db="EMBL/GenBank/DDBJ databases">
        <title>Complete sequence of Methanococcus voltae A3.</title>
        <authorList>
            <consortium name="US DOE Joint Genome Institute"/>
            <person name="Lucas S."/>
            <person name="Copeland A."/>
            <person name="Lapidus A."/>
            <person name="Cheng J.-F."/>
            <person name="Bruce D."/>
            <person name="Goodwin L."/>
            <person name="Pitluck S."/>
            <person name="Lowry S."/>
            <person name="Clum A."/>
            <person name="Land M."/>
            <person name="Hauser L."/>
            <person name="Kyrpides N."/>
            <person name="Mikhailova N."/>
            <person name="Whitman W.B."/>
            <person name="Woyke T."/>
        </authorList>
    </citation>
    <scope>NUCLEOTIDE SEQUENCE [LARGE SCALE GENOMIC DNA]</scope>
    <source>
        <strain evidence="2">ATCC BAA-1334 / A3</strain>
    </source>
</reference>
<evidence type="ECO:0000313" key="2">
    <source>
        <dbReference type="Proteomes" id="UP000007722"/>
    </source>
</evidence>
<name>D7DST8_METV3</name>
<dbReference type="InParanoid" id="D7DST8"/>
<evidence type="ECO:0008006" key="3">
    <source>
        <dbReference type="Google" id="ProtNLM"/>
    </source>
</evidence>
<dbReference type="STRING" id="456320.Mvol_0538"/>
<dbReference type="eggNOG" id="arCOG03005">
    <property type="taxonomic scope" value="Archaea"/>
</dbReference>
<dbReference type="Proteomes" id="UP000007722">
    <property type="component" value="Chromosome"/>
</dbReference>
<accession>D7DST8</accession>
<dbReference type="KEGG" id="mvo:Mvol_0538"/>
<dbReference type="InterPro" id="IPR038735">
    <property type="entry name" value="MSMEG_1276-like_NTP-PPase_dom"/>
</dbReference>
<keyword evidence="2" id="KW-1185">Reference proteome</keyword>
<proteinExistence type="predicted"/>
<dbReference type="HOGENOM" id="CLU_142081_2_0_2"/>
<dbReference type="EMBL" id="CP002057">
    <property type="protein sequence ID" value="ADI36198.1"/>
    <property type="molecule type" value="Genomic_DNA"/>
</dbReference>